<evidence type="ECO:0000313" key="3">
    <source>
        <dbReference type="EMBL" id="KAJ7428650.1"/>
    </source>
</evidence>
<evidence type="ECO:0000256" key="1">
    <source>
        <dbReference type="SAM" id="MobiDB-lite"/>
    </source>
</evidence>
<comment type="caution">
    <text evidence="3">The sequence shown here is derived from an EMBL/GenBank/DDBJ whole genome shotgun (WGS) entry which is preliminary data.</text>
</comment>
<feature type="compositionally biased region" description="Polar residues" evidence="1">
    <location>
        <begin position="16"/>
        <end position="26"/>
    </location>
</feature>
<dbReference type="Pfam" id="PF12052">
    <property type="entry name" value="VGCC_beta4Aa_N"/>
    <property type="match status" value="1"/>
</dbReference>
<dbReference type="Proteomes" id="UP001145742">
    <property type="component" value="Unassembled WGS sequence"/>
</dbReference>
<feature type="region of interest" description="Disordered" evidence="1">
    <location>
        <begin position="1"/>
        <end position="37"/>
    </location>
</feature>
<evidence type="ECO:0000313" key="4">
    <source>
        <dbReference type="Proteomes" id="UP001145742"/>
    </source>
</evidence>
<accession>A0ABQ9DUQ0</accession>
<dbReference type="PANTHER" id="PTHR11824">
    <property type="entry name" value="VOLTAGE-DEPENDENT CALCIUM CHANNEL BETA SUBUNIT"/>
    <property type="match status" value="1"/>
</dbReference>
<name>A0ABQ9DUQ0_9PASS</name>
<reference evidence="3" key="1">
    <citation type="submission" date="2019-10" db="EMBL/GenBank/DDBJ databases">
        <authorList>
            <person name="Soares A.E.R."/>
            <person name="Aleixo A."/>
            <person name="Schneider P."/>
            <person name="Miyaki C.Y."/>
            <person name="Schneider M.P."/>
            <person name="Mello C."/>
            <person name="Vasconcelos A.T.R."/>
        </authorList>
    </citation>
    <scope>NUCLEOTIDE SEQUENCE</scope>
    <source>
        <tissue evidence="3">Muscle</tissue>
    </source>
</reference>
<protein>
    <recommendedName>
        <fullName evidence="2">Voltage-dependent L-type calcium channel subunit beta-1-4 N-terminal A domain-containing protein</fullName>
    </recommendedName>
</protein>
<dbReference type="InterPro" id="IPR046937">
    <property type="entry name" value="CAB1-4_N_A-dom"/>
</dbReference>
<proteinExistence type="predicted"/>
<evidence type="ECO:0000259" key="2">
    <source>
        <dbReference type="Pfam" id="PF12052"/>
    </source>
</evidence>
<dbReference type="EMBL" id="WHWB01024347">
    <property type="protein sequence ID" value="KAJ7428650.1"/>
    <property type="molecule type" value="Genomic_DNA"/>
</dbReference>
<dbReference type="Gene3D" id="3.30.1310.30">
    <property type="match status" value="1"/>
</dbReference>
<gene>
    <name evidence="3" type="ORF">WISP_01102</name>
</gene>
<keyword evidence="4" id="KW-1185">Reference proteome</keyword>
<organism evidence="3 4">
    <name type="scientific">Willisornis vidua</name>
    <name type="common">Xingu scale-backed antbird</name>
    <dbReference type="NCBI Taxonomy" id="1566151"/>
    <lineage>
        <taxon>Eukaryota</taxon>
        <taxon>Metazoa</taxon>
        <taxon>Chordata</taxon>
        <taxon>Craniata</taxon>
        <taxon>Vertebrata</taxon>
        <taxon>Euteleostomi</taxon>
        <taxon>Archelosauria</taxon>
        <taxon>Archosauria</taxon>
        <taxon>Dinosauria</taxon>
        <taxon>Saurischia</taxon>
        <taxon>Theropoda</taxon>
        <taxon>Coelurosauria</taxon>
        <taxon>Aves</taxon>
        <taxon>Neognathae</taxon>
        <taxon>Neoaves</taxon>
        <taxon>Telluraves</taxon>
        <taxon>Australaves</taxon>
        <taxon>Passeriformes</taxon>
        <taxon>Thamnophilidae</taxon>
        <taxon>Willisornis</taxon>
    </lineage>
</organism>
<feature type="domain" description="Voltage-dependent L-type calcium channel subunit beta-1-4 N-terminal A" evidence="2">
    <location>
        <begin position="13"/>
        <end position="52"/>
    </location>
</feature>
<sequence>MEIPGKDHPTAPGSAESYTSRPSDSDVSLEEDREALRKEAERQAMAQLEKAKDYWVALGEQWGLLDGMGGLDTQWLSSHCLSAIS</sequence>